<dbReference type="InterPro" id="IPR007325">
    <property type="entry name" value="KFase/CYL"/>
</dbReference>
<dbReference type="OrthoDB" id="9796085at2"/>
<evidence type="ECO:0000313" key="1">
    <source>
        <dbReference type="EMBL" id="PWG05923.1"/>
    </source>
</evidence>
<dbReference type="GO" id="GO:0019441">
    <property type="term" value="P:L-tryptophan catabolic process to kynurenine"/>
    <property type="evidence" value="ECO:0007669"/>
    <property type="project" value="InterPro"/>
</dbReference>
<gene>
    <name evidence="1" type="ORF">DIS07_05645</name>
</gene>
<proteinExistence type="predicted"/>
<keyword evidence="2" id="KW-1185">Reference proteome</keyword>
<dbReference type="PANTHER" id="PTHR31118:SF32">
    <property type="entry name" value="KYNURENINE FORMAMIDASE"/>
    <property type="match status" value="1"/>
</dbReference>
<dbReference type="AlphaFoldDB" id="A0A2U2JC57"/>
<dbReference type="GO" id="GO:0004061">
    <property type="term" value="F:arylformamidase activity"/>
    <property type="evidence" value="ECO:0007669"/>
    <property type="project" value="InterPro"/>
</dbReference>
<evidence type="ECO:0000313" key="2">
    <source>
        <dbReference type="Proteomes" id="UP000245670"/>
    </source>
</evidence>
<dbReference type="RefSeq" id="WP_109404255.1">
    <property type="nucleotide sequence ID" value="NZ_QFFG01000002.1"/>
</dbReference>
<dbReference type="InterPro" id="IPR037175">
    <property type="entry name" value="KFase_sf"/>
</dbReference>
<sequence>MHSKKTIDLTLPINNKMGGVAIESAKTLAVDGWNATTLHLYSHSGTHMDAPLHFGVNKQTIDKLPTERLISEAWVVNLTHIKPKEEILVSHLDTIVNDFIPGQSIILHTNWSLKLGTAAYRDDLPRISVELANWCGEKKVNILGVEPPSVADVNNIDEVTEIHHMLMKNDIIIVEGLCNLEQITSQKVTLIALPLKVEGGDGAPSRVIALQD</sequence>
<dbReference type="SUPFAM" id="SSF102198">
    <property type="entry name" value="Putative cyclase"/>
    <property type="match status" value="1"/>
</dbReference>
<comment type="caution">
    <text evidence="1">The sequence shown here is derived from an EMBL/GenBank/DDBJ whole genome shotgun (WGS) entry which is preliminary data.</text>
</comment>
<dbReference type="EMBL" id="QFFG01000002">
    <property type="protein sequence ID" value="PWG05923.1"/>
    <property type="molecule type" value="Genomic_DNA"/>
</dbReference>
<reference evidence="1 2" key="1">
    <citation type="submission" date="2018-05" db="EMBL/GenBank/DDBJ databases">
        <title>Polaribacter aquimarinus sp. nov., isolated from sediment in a sediment of sea.</title>
        <authorList>
            <person name="Lu D."/>
        </authorList>
    </citation>
    <scope>NUCLEOTIDE SEQUENCE [LARGE SCALE GENOMIC DNA]</scope>
    <source>
        <strain evidence="1 2">ZY113</strain>
    </source>
</reference>
<accession>A0A2U2JC57</accession>
<dbReference type="Gene3D" id="3.50.30.50">
    <property type="entry name" value="Putative cyclase"/>
    <property type="match status" value="1"/>
</dbReference>
<dbReference type="Proteomes" id="UP000245670">
    <property type="component" value="Unassembled WGS sequence"/>
</dbReference>
<protein>
    <submittedName>
        <fullName evidence="1">Cyclase</fullName>
    </submittedName>
</protein>
<organism evidence="1 2">
    <name type="scientific">Polaribacter aquimarinus</name>
    <dbReference type="NCBI Taxonomy" id="2100726"/>
    <lineage>
        <taxon>Bacteria</taxon>
        <taxon>Pseudomonadati</taxon>
        <taxon>Bacteroidota</taxon>
        <taxon>Flavobacteriia</taxon>
        <taxon>Flavobacteriales</taxon>
        <taxon>Flavobacteriaceae</taxon>
    </lineage>
</organism>
<name>A0A2U2JC57_9FLAO</name>
<dbReference type="PANTHER" id="PTHR31118">
    <property type="entry name" value="CYCLASE-LIKE PROTEIN 2"/>
    <property type="match status" value="1"/>
</dbReference>
<dbReference type="Pfam" id="PF04199">
    <property type="entry name" value="Cyclase"/>
    <property type="match status" value="1"/>
</dbReference>